<feature type="compositionally biased region" description="Basic and acidic residues" evidence="1">
    <location>
        <begin position="244"/>
        <end position="253"/>
    </location>
</feature>
<name>A0A0H5RHT4_9EUKA</name>
<evidence type="ECO:0000256" key="1">
    <source>
        <dbReference type="SAM" id="MobiDB-lite"/>
    </source>
</evidence>
<dbReference type="EMBL" id="HACM01007797">
    <property type="protein sequence ID" value="CRZ08239.1"/>
    <property type="molecule type" value="Transcribed_RNA"/>
</dbReference>
<keyword evidence="2" id="KW-0812">Transmembrane</keyword>
<keyword evidence="2" id="KW-1133">Transmembrane helix</keyword>
<protein>
    <submittedName>
        <fullName evidence="3">Uncharacterized protein</fullName>
    </submittedName>
</protein>
<keyword evidence="2" id="KW-0472">Membrane</keyword>
<proteinExistence type="predicted"/>
<reference evidence="3" key="1">
    <citation type="submission" date="2015-04" db="EMBL/GenBank/DDBJ databases">
        <title>The genome sequence of the plant pathogenic Rhizarian Plasmodiophora brassicae reveals insights in its biotrophic life cycle and the origin of chitin synthesis.</title>
        <authorList>
            <person name="Schwelm A."/>
            <person name="Fogelqvist J."/>
            <person name="Knaust A."/>
            <person name="Julke S."/>
            <person name="Lilja T."/>
            <person name="Dhandapani V."/>
            <person name="Bonilla-Rosso G."/>
            <person name="Karlsson M."/>
            <person name="Shevchenko A."/>
            <person name="Choi S.R."/>
            <person name="Kim H.G."/>
            <person name="Park J.Y."/>
            <person name="Lim Y.P."/>
            <person name="Ludwig-Muller J."/>
            <person name="Dixelius C."/>
        </authorList>
    </citation>
    <scope>NUCLEOTIDE SEQUENCE</scope>
    <source>
        <tissue evidence="3">Potato root galls</tissue>
    </source>
</reference>
<evidence type="ECO:0000256" key="2">
    <source>
        <dbReference type="SAM" id="Phobius"/>
    </source>
</evidence>
<dbReference type="AlphaFoldDB" id="A0A0H5RHT4"/>
<sequence length="253" mass="27713">MPATECGSGLWRSPSWTVRGLFTWNHLGILAMIVVVLLALLAISAECSQDSPSSIVPDKVASFLTSFQGAIEKNRLKTANFAIMMLILHGQDVFTQSIGRNFLEKIIFGDAPQYLTFLLLAPNVCDFLNLPSSENSLYTSAFVQESFRYSIWTNTDGGYGGSNYDDGYRKVHKFFTKMNDRCQANPVVPQPSKRQRLPTTQTPASPSEANADVPQPSKPQRPPAKQTQASPSQANPGIVGVGLPERRMSSPAD</sequence>
<feature type="compositionally biased region" description="Polar residues" evidence="1">
    <location>
        <begin position="225"/>
        <end position="235"/>
    </location>
</feature>
<evidence type="ECO:0000313" key="3">
    <source>
        <dbReference type="EMBL" id="CRZ08239.1"/>
    </source>
</evidence>
<accession>A0A0H5RHT4</accession>
<feature type="region of interest" description="Disordered" evidence="1">
    <location>
        <begin position="182"/>
        <end position="253"/>
    </location>
</feature>
<feature type="compositionally biased region" description="Polar residues" evidence="1">
    <location>
        <begin position="197"/>
        <end position="208"/>
    </location>
</feature>
<organism evidence="3">
    <name type="scientific">Spongospora subterranea</name>
    <dbReference type="NCBI Taxonomy" id="70186"/>
    <lineage>
        <taxon>Eukaryota</taxon>
        <taxon>Sar</taxon>
        <taxon>Rhizaria</taxon>
        <taxon>Endomyxa</taxon>
        <taxon>Phytomyxea</taxon>
        <taxon>Plasmodiophorida</taxon>
        <taxon>Plasmodiophoridae</taxon>
        <taxon>Spongospora</taxon>
    </lineage>
</organism>
<feature type="transmembrane region" description="Helical" evidence="2">
    <location>
        <begin position="21"/>
        <end position="43"/>
    </location>
</feature>
<feature type="non-terminal residue" evidence="3">
    <location>
        <position position="253"/>
    </location>
</feature>